<evidence type="ECO:0000256" key="5">
    <source>
        <dbReference type="ARBA" id="ARBA00023163"/>
    </source>
</evidence>
<name>G0V6D3_NAUCA</name>
<sequence>MSLQNEYLRTIKNTLLPQQQHDTTQQSQSLNQTTVPVSPASNTVLSSTSSSSPEFIPHLYYSLYQIRKDPNNATNQLETSTGFIRHRLKTCKSLIEDNADCKKLLAKSTDDWNVYLKQQEAELEVKKKVLHDLSERIKLLTSTSSPKNSFINT</sequence>
<evidence type="ECO:0000256" key="1">
    <source>
        <dbReference type="ARBA" id="ARBA00004123"/>
    </source>
</evidence>
<evidence type="ECO:0000256" key="8">
    <source>
        <dbReference type="SAM" id="MobiDB-lite"/>
    </source>
</evidence>
<keyword evidence="5 7" id="KW-0804">Transcription</keyword>
<dbReference type="EMBL" id="HE576752">
    <property type="protein sequence ID" value="CCC67025.1"/>
    <property type="molecule type" value="Genomic_DNA"/>
</dbReference>
<feature type="region of interest" description="Disordered" evidence="8">
    <location>
        <begin position="16"/>
        <end position="53"/>
    </location>
</feature>
<keyword evidence="3 7" id="KW-0805">Transcription regulation</keyword>
<dbReference type="GO" id="GO:0051123">
    <property type="term" value="P:RNA polymerase II preinitiation complex assembly"/>
    <property type="evidence" value="ECO:0007669"/>
    <property type="project" value="EnsemblFungi"/>
</dbReference>
<dbReference type="KEGG" id="ncs:NCAS_0A04670"/>
<dbReference type="GO" id="GO:0016592">
    <property type="term" value="C:mediator complex"/>
    <property type="evidence" value="ECO:0007669"/>
    <property type="project" value="InterPro"/>
</dbReference>
<dbReference type="AlphaFoldDB" id="G0V6D3"/>
<dbReference type="GO" id="GO:0000122">
    <property type="term" value="P:negative regulation of transcription by RNA polymerase II"/>
    <property type="evidence" value="ECO:0007669"/>
    <property type="project" value="EnsemblFungi"/>
</dbReference>
<dbReference type="HOGENOM" id="CLU_143643_0_0_1"/>
<evidence type="ECO:0000256" key="6">
    <source>
        <dbReference type="ARBA" id="ARBA00023242"/>
    </source>
</evidence>
<keyword evidence="10" id="KW-1185">Reference proteome</keyword>
<dbReference type="GO" id="GO:0005198">
    <property type="term" value="F:structural molecule activity"/>
    <property type="evidence" value="ECO:0007669"/>
    <property type="project" value="EnsemblFungi"/>
</dbReference>
<dbReference type="Pfam" id="PF07544">
    <property type="entry name" value="Med9"/>
    <property type="match status" value="1"/>
</dbReference>
<dbReference type="GO" id="GO:0070847">
    <property type="term" value="C:core mediator complex"/>
    <property type="evidence" value="ECO:0007669"/>
    <property type="project" value="EnsemblFungi"/>
</dbReference>
<dbReference type="FunCoup" id="G0V6D3">
    <property type="interactions" value="163"/>
</dbReference>
<organism evidence="9 10">
    <name type="scientific">Naumovozyma castellii</name>
    <name type="common">Yeast</name>
    <name type="synonym">Saccharomyces castellii</name>
    <dbReference type="NCBI Taxonomy" id="27288"/>
    <lineage>
        <taxon>Eukaryota</taxon>
        <taxon>Fungi</taxon>
        <taxon>Dikarya</taxon>
        <taxon>Ascomycota</taxon>
        <taxon>Saccharomycotina</taxon>
        <taxon>Saccharomycetes</taxon>
        <taxon>Saccharomycetales</taxon>
        <taxon>Saccharomycetaceae</taxon>
        <taxon>Naumovozyma</taxon>
    </lineage>
</organism>
<dbReference type="GO" id="GO:0003713">
    <property type="term" value="F:transcription coactivator activity"/>
    <property type="evidence" value="ECO:0007669"/>
    <property type="project" value="EnsemblFungi"/>
</dbReference>
<keyword evidence="6 7" id="KW-0539">Nucleus</keyword>
<dbReference type="GO" id="GO:0032968">
    <property type="term" value="P:positive regulation of transcription elongation by RNA polymerase II"/>
    <property type="evidence" value="ECO:0007669"/>
    <property type="project" value="EnsemblFungi"/>
</dbReference>
<evidence type="ECO:0000256" key="2">
    <source>
        <dbReference type="ARBA" id="ARBA00008089"/>
    </source>
</evidence>
<comment type="subunit">
    <text evidence="7">Component of the Mediator complex.</text>
</comment>
<dbReference type="GO" id="GO:0005829">
    <property type="term" value="C:cytosol"/>
    <property type="evidence" value="ECO:0007669"/>
    <property type="project" value="EnsemblFungi"/>
</dbReference>
<dbReference type="GeneID" id="96900510"/>
<gene>
    <name evidence="9" type="primary">NCAS0A04670</name>
    <name evidence="7" type="synonym">MED9</name>
    <name evidence="9" type="ordered locus">NCAS_0A04670</name>
</gene>
<dbReference type="Proteomes" id="UP000001640">
    <property type="component" value="Chromosome 1"/>
</dbReference>
<dbReference type="InterPro" id="IPR011425">
    <property type="entry name" value="Med9"/>
</dbReference>
<reference key="2">
    <citation type="submission" date="2011-08" db="EMBL/GenBank/DDBJ databases">
        <title>Genome sequence of Naumovozyma castellii.</title>
        <authorList>
            <person name="Gordon J.L."/>
            <person name="Armisen D."/>
            <person name="Proux-Wera E."/>
            <person name="OhEigeartaigh S.S."/>
            <person name="Byrne K.P."/>
            <person name="Wolfe K.H."/>
        </authorList>
    </citation>
    <scope>NUCLEOTIDE SEQUENCE</scope>
    <source>
        <strain>Type strain:CBS 4309</strain>
    </source>
</reference>
<reference evidence="9 10" key="1">
    <citation type="journal article" date="2011" name="Proc. Natl. Acad. Sci. U.S.A.">
        <title>Evolutionary erosion of yeast sex chromosomes by mating-type switching accidents.</title>
        <authorList>
            <person name="Gordon J.L."/>
            <person name="Armisen D."/>
            <person name="Proux-Wera E."/>
            <person name="Oheigeartaigh S.S."/>
            <person name="Byrne K.P."/>
            <person name="Wolfe K.H."/>
        </authorList>
    </citation>
    <scope>NUCLEOTIDE SEQUENCE [LARGE SCALE GENOMIC DNA]</scope>
    <source>
        <strain evidence="10">ATCC 76901 / BCRC 22586 / CBS 4309 / NBRC 1992 / NRRL Y-12630</strain>
    </source>
</reference>
<dbReference type="InParanoid" id="G0V6D3"/>
<evidence type="ECO:0000313" key="10">
    <source>
        <dbReference type="Proteomes" id="UP000001640"/>
    </source>
</evidence>
<comment type="similarity">
    <text evidence="2 7">Belongs to the Mediator complex subunit 9 family.</text>
</comment>
<protein>
    <recommendedName>
        <fullName evidence="7">Mediator of RNA polymerase II transcription subunit 9</fullName>
    </recommendedName>
    <alternativeName>
        <fullName evidence="7">Mediator complex subunit 9</fullName>
    </alternativeName>
</protein>
<evidence type="ECO:0000256" key="3">
    <source>
        <dbReference type="ARBA" id="ARBA00023015"/>
    </source>
</evidence>
<proteinExistence type="inferred from homology"/>
<accession>G0V6D3</accession>
<dbReference type="OrthoDB" id="4069563at2759"/>
<dbReference type="RefSeq" id="XP_003673412.1">
    <property type="nucleotide sequence ID" value="XM_003673364.1"/>
</dbReference>
<evidence type="ECO:0000256" key="7">
    <source>
        <dbReference type="RuleBase" id="RU364145"/>
    </source>
</evidence>
<feature type="compositionally biased region" description="Low complexity" evidence="8">
    <location>
        <begin position="16"/>
        <end position="52"/>
    </location>
</feature>
<dbReference type="STRING" id="1064592.G0V6D3"/>
<evidence type="ECO:0000256" key="4">
    <source>
        <dbReference type="ARBA" id="ARBA00023159"/>
    </source>
</evidence>
<comment type="subcellular location">
    <subcellularLocation>
        <location evidence="1 7">Nucleus</location>
    </subcellularLocation>
</comment>
<dbReference type="GO" id="GO:0060261">
    <property type="term" value="P:positive regulation of transcription initiation by RNA polymerase II"/>
    <property type="evidence" value="ECO:0007669"/>
    <property type="project" value="EnsemblFungi"/>
</dbReference>
<dbReference type="OMA" id="PHIFYAL"/>
<comment type="function">
    <text evidence="7">Component of the Mediator complex, a coactivator involved in the regulated transcription of nearly all RNA polymerase II-dependent genes. Mediator functions as a bridge to convey information from gene-specific regulatory proteins to the basal RNA polymerase II transcription machinery. Mediator is recruited to promoters by direct interactions with regulatory proteins and serves as a scaffold for the assembly of a functional preinitiation complex with RNA polymerase II and the general transcription factors.</text>
</comment>
<dbReference type="eggNOG" id="ENOG502S8AG">
    <property type="taxonomic scope" value="Eukaryota"/>
</dbReference>
<evidence type="ECO:0000313" key="9">
    <source>
        <dbReference type="EMBL" id="CCC67025.1"/>
    </source>
</evidence>
<keyword evidence="4 7" id="KW-0010">Activator</keyword>